<dbReference type="InterPro" id="IPR024073">
    <property type="entry name" value="AS_multimer_C_tail"/>
</dbReference>
<feature type="binding site" evidence="15">
    <location>
        <position position="135"/>
    </location>
    <ligand>
        <name>L-citrulline</name>
        <dbReference type="ChEBI" id="CHEBI:57743"/>
    </ligand>
</feature>
<feature type="binding site" evidence="15">
    <location>
        <position position="139"/>
    </location>
    <ligand>
        <name>L-citrulline</name>
        <dbReference type="ChEBI" id="CHEBI:57743"/>
    </ligand>
</feature>
<dbReference type="Pfam" id="PF20979">
    <property type="entry name" value="Arginosuc_syn_C"/>
    <property type="match status" value="1"/>
</dbReference>
<dbReference type="HAMAP" id="MF_00581">
    <property type="entry name" value="Arg_succ_synth_type2"/>
    <property type="match status" value="1"/>
</dbReference>
<comment type="subunit">
    <text evidence="4 15">Homotetramer.</text>
</comment>
<dbReference type="SUPFAM" id="SSF69864">
    <property type="entry name" value="Argininosuccinate synthetase, C-terminal domain"/>
    <property type="match status" value="1"/>
</dbReference>
<accession>A0A4S8NQV9</accession>
<dbReference type="GO" id="GO:0004055">
    <property type="term" value="F:argininosuccinate synthase activity"/>
    <property type="evidence" value="ECO:0007669"/>
    <property type="project" value="UniProtKB-UniRule"/>
</dbReference>
<evidence type="ECO:0000256" key="9">
    <source>
        <dbReference type="ARBA" id="ARBA00022598"/>
    </source>
</evidence>
<evidence type="ECO:0000256" key="5">
    <source>
        <dbReference type="ARBA" id="ARBA00012286"/>
    </source>
</evidence>
<evidence type="ECO:0000256" key="13">
    <source>
        <dbReference type="ARBA" id="ARBA00029916"/>
    </source>
</evidence>
<dbReference type="OrthoDB" id="9801641at2"/>
<dbReference type="PROSITE" id="PS00565">
    <property type="entry name" value="ARGININOSUCCIN_SYN_2"/>
    <property type="match status" value="1"/>
</dbReference>
<dbReference type="NCBIfam" id="NF003779">
    <property type="entry name" value="PRK05370.1"/>
    <property type="match status" value="1"/>
</dbReference>
<evidence type="ECO:0000256" key="11">
    <source>
        <dbReference type="ARBA" id="ARBA00022741"/>
    </source>
</evidence>
<evidence type="ECO:0000256" key="4">
    <source>
        <dbReference type="ARBA" id="ARBA00011881"/>
    </source>
</evidence>
<evidence type="ECO:0000256" key="15">
    <source>
        <dbReference type="HAMAP-Rule" id="MF_00581"/>
    </source>
</evidence>
<evidence type="ECO:0000256" key="12">
    <source>
        <dbReference type="ARBA" id="ARBA00022840"/>
    </source>
</evidence>
<feature type="binding site" evidence="15">
    <location>
        <position position="201"/>
    </location>
    <ligand>
        <name>L-citrulline</name>
        <dbReference type="ChEBI" id="CHEBI:57743"/>
    </ligand>
</feature>
<dbReference type="GO" id="GO:0005524">
    <property type="term" value="F:ATP binding"/>
    <property type="evidence" value="ECO:0007669"/>
    <property type="project" value="UniProtKB-UniRule"/>
</dbReference>
<evidence type="ECO:0000256" key="7">
    <source>
        <dbReference type="ARBA" id="ARBA00022490"/>
    </source>
</evidence>
<dbReference type="CDD" id="cd01999">
    <property type="entry name" value="ASS"/>
    <property type="match status" value="1"/>
</dbReference>
<evidence type="ECO:0000259" key="16">
    <source>
        <dbReference type="Pfam" id="PF00764"/>
    </source>
</evidence>
<dbReference type="GO" id="GO:0000053">
    <property type="term" value="P:argininosuccinate metabolic process"/>
    <property type="evidence" value="ECO:0007669"/>
    <property type="project" value="TreeGrafter"/>
</dbReference>
<organism evidence="18 19">
    <name type="scientific">Nocardioides caeni</name>
    <dbReference type="NCBI Taxonomy" id="574700"/>
    <lineage>
        <taxon>Bacteria</taxon>
        <taxon>Bacillati</taxon>
        <taxon>Actinomycetota</taxon>
        <taxon>Actinomycetes</taxon>
        <taxon>Propionibacteriales</taxon>
        <taxon>Nocardioidaceae</taxon>
        <taxon>Nocardioides</taxon>
    </lineage>
</organism>
<dbReference type="Gene3D" id="1.10.287.400">
    <property type="match status" value="1"/>
</dbReference>
<feature type="binding site" evidence="15">
    <location>
        <position position="135"/>
    </location>
    <ligand>
        <name>L-aspartate</name>
        <dbReference type="ChEBI" id="CHEBI:29991"/>
    </ligand>
</feature>
<dbReference type="GO" id="GO:0042803">
    <property type="term" value="F:protein homodimerization activity"/>
    <property type="evidence" value="ECO:0007669"/>
    <property type="project" value="InterPro"/>
</dbReference>
<feature type="binding site" evidence="15">
    <location>
        <position position="203"/>
    </location>
    <ligand>
        <name>L-citrulline</name>
        <dbReference type="ChEBI" id="CHEBI:57743"/>
    </ligand>
</feature>
<feature type="binding site" evidence="15">
    <location>
        <position position="136"/>
    </location>
    <ligand>
        <name>L-aspartate</name>
        <dbReference type="ChEBI" id="CHEBI:29991"/>
    </ligand>
</feature>
<feature type="binding site" evidence="15">
    <location>
        <position position="192"/>
    </location>
    <ligand>
        <name>L-citrulline</name>
        <dbReference type="ChEBI" id="CHEBI:57743"/>
    </ligand>
</feature>
<evidence type="ECO:0000256" key="6">
    <source>
        <dbReference type="ARBA" id="ARBA00014810"/>
    </source>
</evidence>
<feature type="domain" description="Arginosuccinate synthase C-terminal" evidence="17">
    <location>
        <begin position="191"/>
        <end position="408"/>
    </location>
</feature>
<dbReference type="InterPro" id="IPR048267">
    <property type="entry name" value="Arginosuc_syn_N"/>
</dbReference>
<feature type="binding site" evidence="15">
    <location>
        <position position="131"/>
    </location>
    <ligand>
        <name>L-aspartate</name>
        <dbReference type="ChEBI" id="CHEBI:29991"/>
    </ligand>
</feature>
<evidence type="ECO:0000256" key="8">
    <source>
        <dbReference type="ARBA" id="ARBA00022571"/>
    </source>
</evidence>
<evidence type="ECO:0000256" key="1">
    <source>
        <dbReference type="ARBA" id="ARBA00004496"/>
    </source>
</evidence>
<dbReference type="PANTHER" id="PTHR11587:SF2">
    <property type="entry name" value="ARGININOSUCCINATE SYNTHASE"/>
    <property type="match status" value="1"/>
</dbReference>
<feature type="binding site" evidence="15">
    <location>
        <begin position="17"/>
        <end position="25"/>
    </location>
    <ligand>
        <name>ATP</name>
        <dbReference type="ChEBI" id="CHEBI:30616"/>
    </ligand>
</feature>
<evidence type="ECO:0000256" key="14">
    <source>
        <dbReference type="ARBA" id="ARBA00049077"/>
    </source>
</evidence>
<protein>
    <recommendedName>
        <fullName evidence="6 15">Argininosuccinate synthase</fullName>
        <ecNumber evidence="5 15">6.3.4.5</ecNumber>
    </recommendedName>
    <alternativeName>
        <fullName evidence="13 15">Citrulline--aspartate ligase</fullName>
    </alternativeName>
</protein>
<evidence type="ECO:0000313" key="18">
    <source>
        <dbReference type="EMBL" id="THV18721.1"/>
    </source>
</evidence>
<keyword evidence="19" id="KW-1185">Reference proteome</keyword>
<evidence type="ECO:0000256" key="10">
    <source>
        <dbReference type="ARBA" id="ARBA00022605"/>
    </source>
</evidence>
<keyword evidence="8 15" id="KW-0055">Arginine biosynthesis</keyword>
<feature type="binding site" evidence="15">
    <location>
        <position position="99"/>
    </location>
    <ligand>
        <name>L-citrulline</name>
        <dbReference type="ChEBI" id="CHEBI:57743"/>
    </ligand>
</feature>
<feature type="binding site" evidence="15">
    <location>
        <position position="129"/>
    </location>
    <ligand>
        <name>ATP</name>
        <dbReference type="ChEBI" id="CHEBI:30616"/>
    </ligand>
</feature>
<keyword evidence="7 15" id="KW-0963">Cytoplasm</keyword>
<comment type="similarity">
    <text evidence="3 15">Belongs to the argininosuccinate synthase family. Type 2 subfamily.</text>
</comment>
<dbReference type="AlphaFoldDB" id="A0A4S8NQV9"/>
<evidence type="ECO:0000256" key="2">
    <source>
        <dbReference type="ARBA" id="ARBA00004967"/>
    </source>
</evidence>
<dbReference type="InterPro" id="IPR014729">
    <property type="entry name" value="Rossmann-like_a/b/a_fold"/>
</dbReference>
<gene>
    <name evidence="15 18" type="primary">argG</name>
    <name evidence="18" type="ORF">E9934_03730</name>
</gene>
<feature type="binding site" evidence="15">
    <location>
        <position position="280"/>
    </location>
    <ligand>
        <name>L-citrulline</name>
        <dbReference type="ChEBI" id="CHEBI:57743"/>
    </ligand>
</feature>
<dbReference type="RefSeq" id="WP_136561433.1">
    <property type="nucleotide sequence ID" value="NZ_BAABLS010000002.1"/>
</dbReference>
<dbReference type="EC" id="6.3.4.5" evidence="5 15"/>
<keyword evidence="12 15" id="KW-0067">ATP-binding</keyword>
<feature type="binding site" evidence="15">
    <location>
        <position position="194"/>
    </location>
    <ligand>
        <name>ATP</name>
        <dbReference type="ChEBI" id="CHEBI:30616"/>
    </ligand>
</feature>
<feature type="binding site" evidence="15">
    <location>
        <position position="136"/>
    </location>
    <ligand>
        <name>ATP</name>
        <dbReference type="ChEBI" id="CHEBI:30616"/>
    </ligand>
</feature>
<evidence type="ECO:0000313" key="19">
    <source>
        <dbReference type="Proteomes" id="UP000307087"/>
    </source>
</evidence>
<dbReference type="InterPro" id="IPR001518">
    <property type="entry name" value="Arginosuc_synth"/>
</dbReference>
<dbReference type="InterPro" id="IPR048268">
    <property type="entry name" value="Arginosuc_syn_C"/>
</dbReference>
<comment type="caution">
    <text evidence="18">The sequence shown here is derived from an EMBL/GenBank/DDBJ whole genome shotgun (WGS) entry which is preliminary data.</text>
</comment>
<dbReference type="InterPro" id="IPR018223">
    <property type="entry name" value="Arginosuc_synth_CS"/>
</dbReference>
<dbReference type="InterPro" id="IPR023434">
    <property type="entry name" value="Arginosuc_synth_type_1_subfam"/>
</dbReference>
<comment type="pathway">
    <text evidence="2 15">Amino-acid biosynthesis; L-arginine biosynthesis; L-arginine from L-ornithine and carbamoyl phosphate: step 2/3.</text>
</comment>
<dbReference type="Proteomes" id="UP000307087">
    <property type="component" value="Unassembled WGS sequence"/>
</dbReference>
<dbReference type="UniPathway" id="UPA00068">
    <property type="reaction ID" value="UER00113"/>
</dbReference>
<dbReference type="Gene3D" id="3.90.1260.10">
    <property type="entry name" value="Argininosuccinate synthetase, chain A, domain 2"/>
    <property type="match status" value="1"/>
</dbReference>
<reference evidence="18 19" key="1">
    <citation type="journal article" date="2009" name="Int. J. Syst. Evol. Microbiol.">
        <title>Nocardioides caeni sp. nov., isolated from wastewater.</title>
        <authorList>
            <person name="Yoon J.H."/>
            <person name="Kang S.J."/>
            <person name="Park S."/>
            <person name="Kim W."/>
            <person name="Oh T.K."/>
        </authorList>
    </citation>
    <scope>NUCLEOTIDE SEQUENCE [LARGE SCALE GENOMIC DNA]</scope>
    <source>
        <strain evidence="18 19">DSM 23134</strain>
    </source>
</reference>
<evidence type="ECO:0000256" key="3">
    <source>
        <dbReference type="ARBA" id="ARBA00009088"/>
    </source>
</evidence>
<dbReference type="GO" id="GO:0005737">
    <property type="term" value="C:cytoplasm"/>
    <property type="evidence" value="ECO:0007669"/>
    <property type="project" value="UniProtKB-SubCell"/>
</dbReference>
<dbReference type="InterPro" id="IPR023437">
    <property type="entry name" value="Arg_succ_synth_type2_subfam"/>
</dbReference>
<dbReference type="InterPro" id="IPR024074">
    <property type="entry name" value="AS_cat/multimer_dom_body"/>
</dbReference>
<feature type="binding site" evidence="15">
    <location>
        <position position="43"/>
    </location>
    <ligand>
        <name>ATP</name>
        <dbReference type="ChEBI" id="CHEBI:30616"/>
    </ligand>
</feature>
<dbReference type="GO" id="GO:0006526">
    <property type="term" value="P:L-arginine biosynthetic process"/>
    <property type="evidence" value="ECO:0007669"/>
    <property type="project" value="UniProtKB-UniRule"/>
</dbReference>
<dbReference type="PANTHER" id="PTHR11587">
    <property type="entry name" value="ARGININOSUCCINATE SYNTHASE"/>
    <property type="match status" value="1"/>
</dbReference>
<dbReference type="SUPFAM" id="SSF52402">
    <property type="entry name" value="Adenine nucleotide alpha hydrolases-like"/>
    <property type="match status" value="1"/>
</dbReference>
<dbReference type="GO" id="GO:0000050">
    <property type="term" value="P:urea cycle"/>
    <property type="evidence" value="ECO:0007669"/>
    <property type="project" value="TreeGrafter"/>
</dbReference>
<name>A0A4S8NQV9_9ACTN</name>
<keyword evidence="10 15" id="KW-0028">Amino-acid biosynthesis</keyword>
<proteinExistence type="inferred from homology"/>
<keyword evidence="11 15" id="KW-0547">Nucleotide-binding</keyword>
<comment type="catalytic activity">
    <reaction evidence="14 15">
        <text>L-citrulline + L-aspartate + ATP = 2-(N(omega)-L-arginino)succinate + AMP + diphosphate + H(+)</text>
        <dbReference type="Rhea" id="RHEA:10932"/>
        <dbReference type="ChEBI" id="CHEBI:15378"/>
        <dbReference type="ChEBI" id="CHEBI:29991"/>
        <dbReference type="ChEBI" id="CHEBI:30616"/>
        <dbReference type="ChEBI" id="CHEBI:33019"/>
        <dbReference type="ChEBI" id="CHEBI:57472"/>
        <dbReference type="ChEBI" id="CHEBI:57743"/>
        <dbReference type="ChEBI" id="CHEBI:456215"/>
        <dbReference type="EC" id="6.3.4.5"/>
    </reaction>
</comment>
<comment type="subcellular location">
    <subcellularLocation>
        <location evidence="1 15">Cytoplasm</location>
    </subcellularLocation>
</comment>
<feature type="domain" description="Arginosuccinate synthase-like N-terminal" evidence="16">
    <location>
        <begin position="14"/>
        <end position="162"/>
    </location>
</feature>
<dbReference type="Pfam" id="PF00764">
    <property type="entry name" value="Arginosuc_synth"/>
    <property type="match status" value="1"/>
</dbReference>
<dbReference type="Gene3D" id="3.40.50.620">
    <property type="entry name" value="HUPs"/>
    <property type="match status" value="1"/>
</dbReference>
<keyword evidence="9 15" id="KW-0436">Ligase</keyword>
<evidence type="ECO:0000259" key="17">
    <source>
        <dbReference type="Pfam" id="PF20979"/>
    </source>
</evidence>
<dbReference type="PROSITE" id="PS00564">
    <property type="entry name" value="ARGININOSUCCIN_SYN_1"/>
    <property type="match status" value="1"/>
</dbReference>
<dbReference type="EMBL" id="STGW01000001">
    <property type="protein sequence ID" value="THV18721.1"/>
    <property type="molecule type" value="Genomic_DNA"/>
</dbReference>
<sequence>MSKVLTSLPVGERVGIAFSGGLDTSVAVAWMRDKGAVPCTYTADIGQPDEPDIAGVALRAKEYGAEIARAVDIKPQLVEEGLAALACGAFHIRSGAKAYFNTTPLGRAVTGTMLVRAMQADDVNIWGDGSTYKGNDIERFYRYGLMANPELRIYKPWLDEQFVHELGGRHEMSEWLLEHGLPYRDATEKAYSTDANIWGATHEAKVLEHLDVSLEIVEPIMGVKFWDPSVAIETEDVAITFEAGRPVAINGKRFDDPVALVVEANIIGGRHGLGMSDQIENRIIEAKSRGIYEAPGMALLFAAYERLLNAIHNEDTLANYHLEGRKLGRLLYEGRWLDPQALMLRESIQRWIASLVTGTVTLRLRRGDDYTIVKTEGSNFSYHPEKLSMERVENAAFGPTDRIGQLTMRNLDIADSRAKLELYAGQPLDQGTVLVEHGTLFGELPAGGFDQITANPDAGEPGEAILEDVAMESGTD</sequence>
<feature type="binding site" evidence="15">
    <location>
        <position position="131"/>
    </location>
    <ligand>
        <name>ATP</name>
        <dbReference type="ChEBI" id="CHEBI:30616"/>
    </ligand>
</feature>
<dbReference type="NCBIfam" id="TIGR00032">
    <property type="entry name" value="argG"/>
    <property type="match status" value="1"/>
</dbReference>